<sequence length="210" mass="22424">METRQHDGGLALDFPTLRRRRMLGLVNGVTVAALASAGGDALSRSGIVRSDIRWGFGTATGVAKGVPLTIRLRLVSATSGRPLTGHPVYLWHGDRDGAYSLYSPGMAGQNYLRGLQTTDGAGWVTFTSVFPGAYRDEWPHLHFEAPPGLRGQISLPGDVCQQVYTTKGYEGSRDRLTGADPAGTNPHALAMASVTGDLERGFTATRTINI</sequence>
<dbReference type="InterPro" id="IPR015889">
    <property type="entry name" value="Intradiol_dOase_core"/>
</dbReference>
<dbReference type="EMBL" id="OBDY01000010">
    <property type="protein sequence ID" value="SNY49780.1"/>
    <property type="molecule type" value="Genomic_DNA"/>
</dbReference>
<dbReference type="InterPro" id="IPR000627">
    <property type="entry name" value="Intradiol_dOase_C"/>
</dbReference>
<dbReference type="GO" id="GO:0016702">
    <property type="term" value="F:oxidoreductase activity, acting on single donors with incorporation of molecular oxygen, incorporation of two atoms of oxygen"/>
    <property type="evidence" value="ECO:0007669"/>
    <property type="project" value="InterPro"/>
</dbReference>
<dbReference type="GO" id="GO:0008199">
    <property type="term" value="F:ferric iron binding"/>
    <property type="evidence" value="ECO:0007669"/>
    <property type="project" value="InterPro"/>
</dbReference>
<gene>
    <name evidence="2" type="ORF">SAMN05421748_110125</name>
</gene>
<keyword evidence="3" id="KW-1185">Reference proteome</keyword>
<evidence type="ECO:0000259" key="1">
    <source>
        <dbReference type="Pfam" id="PF00775"/>
    </source>
</evidence>
<protein>
    <submittedName>
        <fullName evidence="2">Dioxygenase</fullName>
    </submittedName>
</protein>
<feature type="domain" description="Intradiol ring-cleavage dioxygenases" evidence="1">
    <location>
        <begin position="61"/>
        <end position="135"/>
    </location>
</feature>
<accession>A0A285IP46</accession>
<name>A0A285IP46_9ACTN</name>
<organism evidence="2 3">
    <name type="scientific">Paractinoplanes atraurantiacus</name>
    <dbReference type="NCBI Taxonomy" id="1036182"/>
    <lineage>
        <taxon>Bacteria</taxon>
        <taxon>Bacillati</taxon>
        <taxon>Actinomycetota</taxon>
        <taxon>Actinomycetes</taxon>
        <taxon>Micromonosporales</taxon>
        <taxon>Micromonosporaceae</taxon>
        <taxon>Paractinoplanes</taxon>
    </lineage>
</organism>
<dbReference type="Proteomes" id="UP000219612">
    <property type="component" value="Unassembled WGS sequence"/>
</dbReference>
<keyword evidence="2" id="KW-0223">Dioxygenase</keyword>
<dbReference type="PANTHER" id="PTHR34315">
    <property type="match status" value="1"/>
</dbReference>
<dbReference type="Pfam" id="PF00775">
    <property type="entry name" value="Dioxygenase_C"/>
    <property type="match status" value="1"/>
</dbReference>
<proteinExistence type="predicted"/>
<dbReference type="PANTHER" id="PTHR34315:SF1">
    <property type="entry name" value="INTRADIOL RING-CLEAVAGE DIOXYGENASES DOMAIN-CONTAINING PROTEIN-RELATED"/>
    <property type="match status" value="1"/>
</dbReference>
<evidence type="ECO:0000313" key="2">
    <source>
        <dbReference type="EMBL" id="SNY49780.1"/>
    </source>
</evidence>
<dbReference type="Gene3D" id="2.60.130.10">
    <property type="entry name" value="Aromatic compound dioxygenase"/>
    <property type="match status" value="1"/>
</dbReference>
<reference evidence="3" key="1">
    <citation type="submission" date="2017-09" db="EMBL/GenBank/DDBJ databases">
        <authorList>
            <person name="Varghese N."/>
            <person name="Submissions S."/>
        </authorList>
    </citation>
    <scope>NUCLEOTIDE SEQUENCE [LARGE SCALE GENOMIC DNA]</scope>
    <source>
        <strain evidence="3">CGMCC 4.6857</strain>
    </source>
</reference>
<keyword evidence="2" id="KW-0560">Oxidoreductase</keyword>
<dbReference type="AlphaFoldDB" id="A0A285IP46"/>
<evidence type="ECO:0000313" key="3">
    <source>
        <dbReference type="Proteomes" id="UP000219612"/>
    </source>
</evidence>
<dbReference type="SUPFAM" id="SSF49482">
    <property type="entry name" value="Aromatic compound dioxygenase"/>
    <property type="match status" value="1"/>
</dbReference>